<evidence type="ECO:0000256" key="4">
    <source>
        <dbReference type="PROSITE-ProRule" id="PRU00284"/>
    </source>
</evidence>
<gene>
    <name evidence="7" type="ordered locus">Fraau_2042</name>
</gene>
<dbReference type="GO" id="GO:0006935">
    <property type="term" value="P:chemotaxis"/>
    <property type="evidence" value="ECO:0007669"/>
    <property type="project" value="InterPro"/>
</dbReference>
<dbReference type="PRINTS" id="PR00260">
    <property type="entry name" value="CHEMTRNSDUCR"/>
</dbReference>
<feature type="region of interest" description="Disordered" evidence="5">
    <location>
        <begin position="385"/>
        <end position="409"/>
    </location>
</feature>
<evidence type="ECO:0000256" key="2">
    <source>
        <dbReference type="ARBA" id="ARBA00023224"/>
    </source>
</evidence>
<dbReference type="GO" id="GO:0007165">
    <property type="term" value="P:signal transduction"/>
    <property type="evidence" value="ECO:0007669"/>
    <property type="project" value="UniProtKB-KW"/>
</dbReference>
<evidence type="ECO:0000313" key="7">
    <source>
        <dbReference type="EMBL" id="AFC86426.1"/>
    </source>
</evidence>
<dbReference type="HOGENOM" id="CLU_043262_1_0_6"/>
<feature type="domain" description="Methyl-accepting transducer" evidence="6">
    <location>
        <begin position="161"/>
        <end position="260"/>
    </location>
</feature>
<keyword evidence="8" id="KW-1185">Reference proteome</keyword>
<sequence>MGTGLAAGMLALLLTLGWSVPMAGPVAVIGLTVIWLILALRMRLAAPVPASAPVAAARLAVAVPAPVAESRLAEPGTPISIELASQALSEMREVVVNELSEASRELYQALDVLHDAVAELGGGFDGFSRKTTQQQSLLEGVLGASGGEDGLSTQTFITKTGELLQHFVDMVVRLSEESLRAVYRIDDMSKELDAVFELLKNVDTMADETNLLALNASIEAARAGEAGRGFAVVAAEIRNLAGHSNQFNEKIGVHVERSRKVMDQVRDLVGSMAAQDMSMALNTKGDIDSMIIRVRESDAYVNKAAGEVADISRGLARDVSTTVRSLQFEDILRQLIDQTRSRLIDIQQVAGDCSHEIVDLIKSGAPAAKAEEELRRMRERLEAQREKTRLRGRGPALQTSMDAGDIDLF</sequence>
<accession>H8L2R7</accession>
<dbReference type="SUPFAM" id="SSF58104">
    <property type="entry name" value="Methyl-accepting chemotaxis protein (MCP) signaling domain"/>
    <property type="match status" value="1"/>
</dbReference>
<dbReference type="AlphaFoldDB" id="H8L2R7"/>
<dbReference type="SMART" id="SM00283">
    <property type="entry name" value="MA"/>
    <property type="match status" value="1"/>
</dbReference>
<dbReference type="Gene3D" id="1.10.287.950">
    <property type="entry name" value="Methyl-accepting chemotaxis protein"/>
    <property type="match status" value="1"/>
</dbReference>
<evidence type="ECO:0000256" key="1">
    <source>
        <dbReference type="ARBA" id="ARBA00004370"/>
    </source>
</evidence>
<comment type="subcellular location">
    <subcellularLocation>
        <location evidence="1">Membrane</location>
    </subcellularLocation>
</comment>
<dbReference type="Pfam" id="PF00015">
    <property type="entry name" value="MCPsignal"/>
    <property type="match status" value="1"/>
</dbReference>
<reference evidence="7" key="1">
    <citation type="submission" date="2012-02" db="EMBL/GenBank/DDBJ databases">
        <title>The complete genome of Frateuria aurantia DSM 6220.</title>
        <authorList>
            <consortium name="US DOE Joint Genome Institute (JGI-PGF)"/>
            <person name="Lucas S."/>
            <person name="Copeland A."/>
            <person name="Lapidus A."/>
            <person name="Glavina del Rio T."/>
            <person name="Dalin E."/>
            <person name="Tice H."/>
            <person name="Bruce D."/>
            <person name="Goodwin L."/>
            <person name="Pitluck S."/>
            <person name="Peters L."/>
            <person name="Ovchinnikova G."/>
            <person name="Teshima H."/>
            <person name="Kyrpides N."/>
            <person name="Mavromatis K."/>
            <person name="Ivanova N."/>
            <person name="Brettin T."/>
            <person name="Detter J.C."/>
            <person name="Han C."/>
            <person name="Larimer F."/>
            <person name="Land M."/>
            <person name="Hauser L."/>
            <person name="Markowitz V."/>
            <person name="Cheng J.-F."/>
            <person name="Hugenholtz P."/>
            <person name="Woyke T."/>
            <person name="Wu D."/>
            <person name="Brambilla E."/>
            <person name="Klenk H.-P."/>
            <person name="Eisen J.A."/>
        </authorList>
    </citation>
    <scope>NUCLEOTIDE SEQUENCE</scope>
    <source>
        <strain evidence="7">DSM 6220</strain>
    </source>
</reference>
<dbReference type="GO" id="GO:0016020">
    <property type="term" value="C:membrane"/>
    <property type="evidence" value="ECO:0007669"/>
    <property type="project" value="UniProtKB-SubCell"/>
</dbReference>
<proteinExistence type="inferred from homology"/>
<dbReference type="eggNOG" id="COG0840">
    <property type="taxonomic scope" value="Bacteria"/>
</dbReference>
<dbReference type="EMBL" id="CP003350">
    <property type="protein sequence ID" value="AFC86426.1"/>
    <property type="molecule type" value="Genomic_DNA"/>
</dbReference>
<dbReference type="PANTHER" id="PTHR32089:SF112">
    <property type="entry name" value="LYSOZYME-LIKE PROTEIN-RELATED"/>
    <property type="match status" value="1"/>
</dbReference>
<comment type="similarity">
    <text evidence="3">Belongs to the methyl-accepting chemotaxis (MCP) protein family.</text>
</comment>
<organism evidence="7 8">
    <name type="scientific">Frateuria aurantia (strain ATCC 33424 / DSM 6220 / KCTC 2777 / LMG 1558 / NBRC 3245 / NCIMB 13370)</name>
    <name type="common">Acetobacter aurantius</name>
    <dbReference type="NCBI Taxonomy" id="767434"/>
    <lineage>
        <taxon>Bacteria</taxon>
        <taxon>Pseudomonadati</taxon>
        <taxon>Pseudomonadota</taxon>
        <taxon>Gammaproteobacteria</taxon>
        <taxon>Lysobacterales</taxon>
        <taxon>Rhodanobacteraceae</taxon>
        <taxon>Frateuria</taxon>
    </lineage>
</organism>
<dbReference type="GO" id="GO:0004888">
    <property type="term" value="F:transmembrane signaling receptor activity"/>
    <property type="evidence" value="ECO:0007669"/>
    <property type="project" value="InterPro"/>
</dbReference>
<keyword evidence="2 4" id="KW-0807">Transducer</keyword>
<evidence type="ECO:0000259" key="6">
    <source>
        <dbReference type="PROSITE" id="PS50111"/>
    </source>
</evidence>
<protein>
    <submittedName>
        <fullName evidence="7">Methyl-accepting chemotaxis protein</fullName>
    </submittedName>
</protein>
<dbReference type="InterPro" id="IPR004089">
    <property type="entry name" value="MCPsignal_dom"/>
</dbReference>
<dbReference type="InterPro" id="IPR004090">
    <property type="entry name" value="Chemotax_Me-accpt_rcpt"/>
</dbReference>
<dbReference type="RefSeq" id="WP_014403429.1">
    <property type="nucleotide sequence ID" value="NC_017033.1"/>
</dbReference>
<dbReference type="PANTHER" id="PTHR32089">
    <property type="entry name" value="METHYL-ACCEPTING CHEMOTAXIS PROTEIN MCPB"/>
    <property type="match status" value="1"/>
</dbReference>
<evidence type="ECO:0000256" key="5">
    <source>
        <dbReference type="SAM" id="MobiDB-lite"/>
    </source>
</evidence>
<dbReference type="PROSITE" id="PS50111">
    <property type="entry name" value="CHEMOTAXIS_TRANSDUC_2"/>
    <property type="match status" value="1"/>
</dbReference>
<evidence type="ECO:0000256" key="3">
    <source>
        <dbReference type="ARBA" id="ARBA00029447"/>
    </source>
</evidence>
<dbReference type="STRING" id="767434.Fraau_2042"/>
<evidence type="ECO:0000313" key="8">
    <source>
        <dbReference type="Proteomes" id="UP000005234"/>
    </source>
</evidence>
<dbReference type="KEGG" id="fau:Fraau_2042"/>
<name>H8L2R7_FRAAD</name>
<dbReference type="Proteomes" id="UP000005234">
    <property type="component" value="Chromosome"/>
</dbReference>